<feature type="transmembrane region" description="Helical" evidence="3">
    <location>
        <begin position="318"/>
        <end position="338"/>
    </location>
</feature>
<evidence type="ECO:0000256" key="2">
    <source>
        <dbReference type="ARBA" id="ARBA00023157"/>
    </source>
</evidence>
<dbReference type="PANTHER" id="PTHR11388:SF99">
    <property type="entry name" value="SOLUTE CARRIER ORGANIC ANION TRANSPORTER FAMILY MEMBER 1C1"/>
    <property type="match status" value="1"/>
</dbReference>
<dbReference type="GO" id="GO:0043252">
    <property type="term" value="P:sodium-independent organic anion transport"/>
    <property type="evidence" value="ECO:0007669"/>
    <property type="project" value="TreeGrafter"/>
</dbReference>
<keyword evidence="2" id="KW-1015">Disulfide bond</keyword>
<evidence type="ECO:0008006" key="6">
    <source>
        <dbReference type="Google" id="ProtNLM"/>
    </source>
</evidence>
<dbReference type="Proteomes" id="UP000228934">
    <property type="component" value="Unassembled WGS sequence"/>
</dbReference>
<protein>
    <recommendedName>
        <fullName evidence="6">Major facilitator superfamily (MFS) profile domain-containing protein</fullName>
    </recommendedName>
</protein>
<gene>
    <name evidence="4" type="ORF">AB205_0208970</name>
</gene>
<keyword evidence="3" id="KW-0812">Transmembrane</keyword>
<dbReference type="PANTHER" id="PTHR11388">
    <property type="entry name" value="ORGANIC ANION TRANSPORTER"/>
    <property type="match status" value="1"/>
</dbReference>
<dbReference type="InterPro" id="IPR004156">
    <property type="entry name" value="OATP"/>
</dbReference>
<dbReference type="Gene3D" id="1.20.1250.20">
    <property type="entry name" value="MFS general substrate transporter like domains"/>
    <property type="match status" value="1"/>
</dbReference>
<proteinExistence type="predicted"/>
<dbReference type="InterPro" id="IPR036259">
    <property type="entry name" value="MFS_trans_sf"/>
</dbReference>
<keyword evidence="3" id="KW-1133">Transmembrane helix</keyword>
<dbReference type="Pfam" id="PF03137">
    <property type="entry name" value="OATP"/>
    <property type="match status" value="2"/>
</dbReference>
<dbReference type="SUPFAM" id="SSF103473">
    <property type="entry name" value="MFS general substrate transporter"/>
    <property type="match status" value="1"/>
</dbReference>
<dbReference type="OrthoDB" id="5062115at2759"/>
<feature type="transmembrane region" description="Helical" evidence="3">
    <location>
        <begin position="92"/>
        <end position="111"/>
    </location>
</feature>
<name>A0A2G9R3W9_AQUCT</name>
<evidence type="ECO:0000313" key="5">
    <source>
        <dbReference type="Proteomes" id="UP000228934"/>
    </source>
</evidence>
<comment type="subcellular location">
    <subcellularLocation>
        <location evidence="1">Membrane</location>
        <topology evidence="1">Multi-pass membrane protein</topology>
    </subcellularLocation>
</comment>
<dbReference type="EMBL" id="KV997938">
    <property type="protein sequence ID" value="PIO22580.1"/>
    <property type="molecule type" value="Genomic_DNA"/>
</dbReference>
<accession>A0A2G9R3W9</accession>
<keyword evidence="3" id="KW-0472">Membrane</keyword>
<dbReference type="AlphaFoldDB" id="A0A2G9R3W9"/>
<sequence length="386" mass="42440">GVAGGVSYAFANRCPSFLSQKAGRYADNNNNNNNNRNNLLSLEQALDFRPGMDPSHRESAQLCSGSSYGRPSSMCQCPGLSAKKRCCEGLKIFLAAMCFVYFAKALSGSYLKSTITQIEKRFEIPSSLVGIIDGSFEIGCDGDLASTMWLCVLLGNLLRGVGEAPIQPLGISYIDDYAREDNTAFYIDQVPITPQDSRWVGAWWLGYLVAGAISLFATIPFWFLPKEQPRPDLRKNSSTPSEQSKFILEDLKDPKIEGQLLRMSKDFLPSLKDLLGNPVFFLYLCGSVFQFNSLVGMVTYKPKYIEQQYGQTSTQTNLIIGLINIPAVALGIFSGGLIMKKFRINILGAAKLLLISAVIGYLMLMTLFVLGCERSTVAGLTFSYEG</sequence>
<dbReference type="GO" id="GO:0016323">
    <property type="term" value="C:basolateral plasma membrane"/>
    <property type="evidence" value="ECO:0007669"/>
    <property type="project" value="TreeGrafter"/>
</dbReference>
<dbReference type="GO" id="GO:0015125">
    <property type="term" value="F:bile acid transmembrane transporter activity"/>
    <property type="evidence" value="ECO:0007669"/>
    <property type="project" value="TreeGrafter"/>
</dbReference>
<reference evidence="5" key="1">
    <citation type="journal article" date="2017" name="Nat. Commun.">
        <title>The North American bullfrog draft genome provides insight into hormonal regulation of long noncoding RNA.</title>
        <authorList>
            <person name="Hammond S.A."/>
            <person name="Warren R.L."/>
            <person name="Vandervalk B.P."/>
            <person name="Kucuk E."/>
            <person name="Khan H."/>
            <person name="Gibb E.A."/>
            <person name="Pandoh P."/>
            <person name="Kirk H."/>
            <person name="Zhao Y."/>
            <person name="Jones M."/>
            <person name="Mungall A.J."/>
            <person name="Coope R."/>
            <person name="Pleasance S."/>
            <person name="Moore R.A."/>
            <person name="Holt R.A."/>
            <person name="Round J.M."/>
            <person name="Ohora S."/>
            <person name="Walle B.V."/>
            <person name="Veldhoen N."/>
            <person name="Helbing C.C."/>
            <person name="Birol I."/>
        </authorList>
    </citation>
    <scope>NUCLEOTIDE SEQUENCE [LARGE SCALE GENOMIC DNA]</scope>
</reference>
<organism evidence="4 5">
    <name type="scientific">Aquarana catesbeiana</name>
    <name type="common">American bullfrog</name>
    <name type="synonym">Rana catesbeiana</name>
    <dbReference type="NCBI Taxonomy" id="8400"/>
    <lineage>
        <taxon>Eukaryota</taxon>
        <taxon>Metazoa</taxon>
        <taxon>Chordata</taxon>
        <taxon>Craniata</taxon>
        <taxon>Vertebrata</taxon>
        <taxon>Euteleostomi</taxon>
        <taxon>Amphibia</taxon>
        <taxon>Batrachia</taxon>
        <taxon>Anura</taxon>
        <taxon>Neobatrachia</taxon>
        <taxon>Ranoidea</taxon>
        <taxon>Ranidae</taxon>
        <taxon>Aquarana</taxon>
    </lineage>
</organism>
<evidence type="ECO:0000313" key="4">
    <source>
        <dbReference type="EMBL" id="PIO22580.1"/>
    </source>
</evidence>
<feature type="transmembrane region" description="Helical" evidence="3">
    <location>
        <begin position="204"/>
        <end position="224"/>
    </location>
</feature>
<keyword evidence="5" id="KW-1185">Reference proteome</keyword>
<feature type="transmembrane region" description="Helical" evidence="3">
    <location>
        <begin position="280"/>
        <end position="298"/>
    </location>
</feature>
<evidence type="ECO:0000256" key="1">
    <source>
        <dbReference type="ARBA" id="ARBA00004141"/>
    </source>
</evidence>
<dbReference type="GO" id="GO:0015347">
    <property type="term" value="F:sodium-independent organic anion transmembrane transporter activity"/>
    <property type="evidence" value="ECO:0007669"/>
    <property type="project" value="TreeGrafter"/>
</dbReference>
<feature type="transmembrane region" description="Helical" evidence="3">
    <location>
        <begin position="350"/>
        <end position="370"/>
    </location>
</feature>
<evidence type="ECO:0000256" key="3">
    <source>
        <dbReference type="SAM" id="Phobius"/>
    </source>
</evidence>
<feature type="non-terminal residue" evidence="4">
    <location>
        <position position="1"/>
    </location>
</feature>